<protein>
    <submittedName>
        <fullName evidence="1">Uncharacterized protein</fullName>
    </submittedName>
</protein>
<dbReference type="Proteomes" id="UP000053593">
    <property type="component" value="Unassembled WGS sequence"/>
</dbReference>
<evidence type="ECO:0000313" key="2">
    <source>
        <dbReference type="Proteomes" id="UP000053593"/>
    </source>
</evidence>
<proteinExistence type="predicted"/>
<accession>A0A0D0BGD3</accession>
<sequence>MDEMKEYIRSMRVIVPLDLERLREANPVAFGVWSLLLFVIDRKPALPKAGTQVEFQPAKDQKMNVYPGCQGATQIWELIINARRHDMNGRTIVICHACLFH</sequence>
<dbReference type="HOGENOM" id="CLU_2292025_0_0_1"/>
<keyword evidence="2" id="KW-1185">Reference proteome</keyword>
<name>A0A0D0BGD3_9AGAR</name>
<dbReference type="EMBL" id="KN834824">
    <property type="protein sequence ID" value="KIK53761.1"/>
    <property type="molecule type" value="Genomic_DNA"/>
</dbReference>
<organism evidence="1 2">
    <name type="scientific">Collybiopsis luxurians FD-317 M1</name>
    <dbReference type="NCBI Taxonomy" id="944289"/>
    <lineage>
        <taxon>Eukaryota</taxon>
        <taxon>Fungi</taxon>
        <taxon>Dikarya</taxon>
        <taxon>Basidiomycota</taxon>
        <taxon>Agaricomycotina</taxon>
        <taxon>Agaricomycetes</taxon>
        <taxon>Agaricomycetidae</taxon>
        <taxon>Agaricales</taxon>
        <taxon>Marasmiineae</taxon>
        <taxon>Omphalotaceae</taxon>
        <taxon>Collybiopsis</taxon>
        <taxon>Collybiopsis luxurians</taxon>
    </lineage>
</organism>
<evidence type="ECO:0000313" key="1">
    <source>
        <dbReference type="EMBL" id="KIK53761.1"/>
    </source>
</evidence>
<dbReference type="AlphaFoldDB" id="A0A0D0BGD3"/>
<gene>
    <name evidence="1" type="ORF">GYMLUDRAFT_88335</name>
</gene>
<reference evidence="1 2" key="1">
    <citation type="submission" date="2014-04" db="EMBL/GenBank/DDBJ databases">
        <title>Evolutionary Origins and Diversification of the Mycorrhizal Mutualists.</title>
        <authorList>
            <consortium name="DOE Joint Genome Institute"/>
            <consortium name="Mycorrhizal Genomics Consortium"/>
            <person name="Kohler A."/>
            <person name="Kuo A."/>
            <person name="Nagy L.G."/>
            <person name="Floudas D."/>
            <person name="Copeland A."/>
            <person name="Barry K.W."/>
            <person name="Cichocki N."/>
            <person name="Veneault-Fourrey C."/>
            <person name="LaButti K."/>
            <person name="Lindquist E.A."/>
            <person name="Lipzen A."/>
            <person name="Lundell T."/>
            <person name="Morin E."/>
            <person name="Murat C."/>
            <person name="Riley R."/>
            <person name="Ohm R."/>
            <person name="Sun H."/>
            <person name="Tunlid A."/>
            <person name="Henrissat B."/>
            <person name="Grigoriev I.V."/>
            <person name="Hibbett D.S."/>
            <person name="Martin F."/>
        </authorList>
    </citation>
    <scope>NUCLEOTIDE SEQUENCE [LARGE SCALE GENOMIC DNA]</scope>
    <source>
        <strain evidence="1 2">FD-317 M1</strain>
    </source>
</reference>